<evidence type="ECO:0000256" key="4">
    <source>
        <dbReference type="ARBA" id="ARBA00022692"/>
    </source>
</evidence>
<keyword evidence="6 8" id="KW-1133">Transmembrane helix</keyword>
<keyword evidence="5" id="KW-0378">Hydrolase</keyword>
<proteinExistence type="predicted"/>
<dbReference type="RefSeq" id="WP_083371457.1">
    <property type="nucleotide sequence ID" value="NZ_LT629776.1"/>
</dbReference>
<evidence type="ECO:0000256" key="1">
    <source>
        <dbReference type="ARBA" id="ARBA00004651"/>
    </source>
</evidence>
<dbReference type="Proteomes" id="UP000185663">
    <property type="component" value="Chromosome I"/>
</dbReference>
<dbReference type="InterPro" id="IPR026392">
    <property type="entry name" value="Exo/Archaeosortase_dom"/>
</dbReference>
<protein>
    <submittedName>
        <fullName evidence="9">Exosortase/archaeosortase family protein</fullName>
    </submittedName>
</protein>
<feature type="transmembrane region" description="Helical" evidence="8">
    <location>
        <begin position="79"/>
        <end position="105"/>
    </location>
</feature>
<feature type="transmembrane region" description="Helical" evidence="8">
    <location>
        <begin position="117"/>
        <end position="140"/>
    </location>
</feature>
<keyword evidence="10" id="KW-1185">Reference proteome</keyword>
<evidence type="ECO:0000256" key="5">
    <source>
        <dbReference type="ARBA" id="ARBA00022801"/>
    </source>
</evidence>
<evidence type="ECO:0000313" key="9">
    <source>
        <dbReference type="EMBL" id="SDR96894.1"/>
    </source>
</evidence>
<feature type="transmembrane region" description="Helical" evidence="8">
    <location>
        <begin position="146"/>
        <end position="169"/>
    </location>
</feature>
<reference evidence="9 10" key="1">
    <citation type="submission" date="2016-10" db="EMBL/GenBank/DDBJ databases">
        <authorList>
            <person name="de Groot N.N."/>
        </authorList>
    </citation>
    <scope>NUCLEOTIDE SEQUENCE [LARGE SCALE GENOMIC DNA]</scope>
    <source>
        <strain evidence="9 10">DSM 22126</strain>
    </source>
</reference>
<keyword evidence="2" id="KW-1003">Cell membrane</keyword>
<dbReference type="GO" id="GO:0006508">
    <property type="term" value="P:proteolysis"/>
    <property type="evidence" value="ECO:0007669"/>
    <property type="project" value="UniProtKB-KW"/>
</dbReference>
<dbReference type="AlphaFoldDB" id="A0A1H1ND67"/>
<dbReference type="GO" id="GO:0008233">
    <property type="term" value="F:peptidase activity"/>
    <property type="evidence" value="ECO:0007669"/>
    <property type="project" value="UniProtKB-KW"/>
</dbReference>
<keyword evidence="7 8" id="KW-0472">Membrane</keyword>
<dbReference type="eggNOG" id="ENOG502ZGRP">
    <property type="taxonomic scope" value="Bacteria"/>
</dbReference>
<name>A0A1H1ND67_9CELL</name>
<dbReference type="NCBIfam" id="TIGR04178">
    <property type="entry name" value="exo_archaeo"/>
    <property type="match status" value="1"/>
</dbReference>
<evidence type="ECO:0000256" key="8">
    <source>
        <dbReference type="SAM" id="Phobius"/>
    </source>
</evidence>
<dbReference type="EMBL" id="LT629776">
    <property type="protein sequence ID" value="SDR96894.1"/>
    <property type="molecule type" value="Genomic_DNA"/>
</dbReference>
<accession>A0A1H1ND67</accession>
<keyword evidence="4 8" id="KW-0812">Transmembrane</keyword>
<evidence type="ECO:0000256" key="2">
    <source>
        <dbReference type="ARBA" id="ARBA00022475"/>
    </source>
</evidence>
<dbReference type="GO" id="GO:0005886">
    <property type="term" value="C:plasma membrane"/>
    <property type="evidence" value="ECO:0007669"/>
    <property type="project" value="UniProtKB-SubCell"/>
</dbReference>
<keyword evidence="3" id="KW-0645">Protease</keyword>
<organism evidence="9 10">
    <name type="scientific">Paraoerskovia marina</name>
    <dbReference type="NCBI Taxonomy" id="545619"/>
    <lineage>
        <taxon>Bacteria</taxon>
        <taxon>Bacillati</taxon>
        <taxon>Actinomycetota</taxon>
        <taxon>Actinomycetes</taxon>
        <taxon>Micrococcales</taxon>
        <taxon>Cellulomonadaceae</taxon>
        <taxon>Paraoerskovia</taxon>
    </lineage>
</organism>
<evidence type="ECO:0000256" key="6">
    <source>
        <dbReference type="ARBA" id="ARBA00022989"/>
    </source>
</evidence>
<evidence type="ECO:0000256" key="7">
    <source>
        <dbReference type="ARBA" id="ARBA00023136"/>
    </source>
</evidence>
<comment type="subcellular location">
    <subcellularLocation>
        <location evidence="1">Cell membrane</location>
        <topology evidence="1">Multi-pass membrane protein</topology>
    </subcellularLocation>
</comment>
<evidence type="ECO:0000256" key="3">
    <source>
        <dbReference type="ARBA" id="ARBA00022670"/>
    </source>
</evidence>
<dbReference type="STRING" id="545619.SAMN04489860_0500"/>
<sequence>MTAAALPAPARVSNPARVLGAAAVLGAAVLLVACSAAVRAGEASLLAWVAGPVTDGTSRAIGDIAVIGGGTGQSIGVQITFMCSTVVLAVPLLVLGAVTLGLARFPVRAMLGGLGEALGIVLVANMVRYAGVLVAYQVWADEGFEISHHLVGAVFVVAAFVVAMMRFAIRVGRQR</sequence>
<evidence type="ECO:0000313" key="10">
    <source>
        <dbReference type="Proteomes" id="UP000185663"/>
    </source>
</evidence>
<gene>
    <name evidence="9" type="ORF">SAMN04489860_0500</name>
</gene>